<gene>
    <name evidence="2" type="ORF">N1032_11085</name>
</gene>
<organism evidence="2 3">
    <name type="scientific">Herbiconiux daphne</name>
    <dbReference type="NCBI Taxonomy" id="2970914"/>
    <lineage>
        <taxon>Bacteria</taxon>
        <taxon>Bacillati</taxon>
        <taxon>Actinomycetota</taxon>
        <taxon>Actinomycetes</taxon>
        <taxon>Micrococcales</taxon>
        <taxon>Microbacteriaceae</taxon>
        <taxon>Herbiconiux</taxon>
    </lineage>
</organism>
<evidence type="ECO:0000313" key="3">
    <source>
        <dbReference type="Proteomes" id="UP001165586"/>
    </source>
</evidence>
<dbReference type="Gene3D" id="1.10.10.10">
    <property type="entry name" value="Winged helix-like DNA-binding domain superfamily/Winged helix DNA-binding domain"/>
    <property type="match status" value="1"/>
</dbReference>
<dbReference type="CDD" id="cd00090">
    <property type="entry name" value="HTH_ARSR"/>
    <property type="match status" value="1"/>
</dbReference>
<keyword evidence="3" id="KW-1185">Reference proteome</keyword>
<evidence type="ECO:0000313" key="2">
    <source>
        <dbReference type="EMBL" id="MCS5734280.1"/>
    </source>
</evidence>
<accession>A0ABT2H2X7</accession>
<dbReference type="EMBL" id="JANLCJ010000003">
    <property type="protein sequence ID" value="MCS5734280.1"/>
    <property type="molecule type" value="Genomic_DNA"/>
</dbReference>
<dbReference type="InterPro" id="IPR011991">
    <property type="entry name" value="ArsR-like_HTH"/>
</dbReference>
<dbReference type="Pfam" id="PF12802">
    <property type="entry name" value="MarR_2"/>
    <property type="match status" value="1"/>
</dbReference>
<dbReference type="InterPro" id="IPR036388">
    <property type="entry name" value="WH-like_DNA-bd_sf"/>
</dbReference>
<dbReference type="PANTHER" id="PTHR33164">
    <property type="entry name" value="TRANSCRIPTIONAL REGULATOR, MARR FAMILY"/>
    <property type="match status" value="1"/>
</dbReference>
<dbReference type="InterPro" id="IPR039422">
    <property type="entry name" value="MarR/SlyA-like"/>
</dbReference>
<reference evidence="2" key="1">
    <citation type="submission" date="2022-08" db="EMBL/GenBank/DDBJ databases">
        <authorList>
            <person name="Deng Y."/>
            <person name="Han X.-F."/>
            <person name="Zhang Y.-Q."/>
        </authorList>
    </citation>
    <scope>NUCLEOTIDE SEQUENCE</scope>
    <source>
        <strain evidence="2">CPCC 203386</strain>
    </source>
</reference>
<dbReference type="SUPFAM" id="SSF46785">
    <property type="entry name" value="Winged helix' DNA-binding domain"/>
    <property type="match status" value="1"/>
</dbReference>
<evidence type="ECO:0000259" key="1">
    <source>
        <dbReference type="PROSITE" id="PS50995"/>
    </source>
</evidence>
<dbReference type="Proteomes" id="UP001165586">
    <property type="component" value="Unassembled WGS sequence"/>
</dbReference>
<dbReference type="PROSITE" id="PS50995">
    <property type="entry name" value="HTH_MARR_2"/>
    <property type="match status" value="1"/>
</dbReference>
<dbReference type="InterPro" id="IPR036390">
    <property type="entry name" value="WH_DNA-bd_sf"/>
</dbReference>
<comment type="caution">
    <text evidence="2">The sequence shown here is derived from an EMBL/GenBank/DDBJ whole genome shotgun (WGS) entry which is preliminary data.</text>
</comment>
<sequence>MTPDDPRAPARADAILAIEGEMARLVRAVRATILENALRFSPGVQPSGYSVLRHLVAHHPTTPAAIIAALGMDKSAVSRQLRILKDLGFVTGVPDPDDRRASLYAPTPLALERMERLRLEVQADYAGALDDWHSDDVEQFVRLLGEFNDRIERR</sequence>
<dbReference type="SMART" id="SM00347">
    <property type="entry name" value="HTH_MARR"/>
    <property type="match status" value="1"/>
</dbReference>
<protein>
    <submittedName>
        <fullName evidence="2">MarR family winged helix-turn-helix transcriptional regulator</fullName>
    </submittedName>
</protein>
<dbReference type="InterPro" id="IPR000835">
    <property type="entry name" value="HTH_MarR-typ"/>
</dbReference>
<proteinExistence type="predicted"/>
<feature type="domain" description="HTH marR-type" evidence="1">
    <location>
        <begin position="15"/>
        <end position="149"/>
    </location>
</feature>
<dbReference type="RefSeq" id="WP_259539119.1">
    <property type="nucleotide sequence ID" value="NZ_JANLCJ010000003.1"/>
</dbReference>
<name>A0ABT2H2X7_9MICO</name>
<dbReference type="PANTHER" id="PTHR33164:SF57">
    <property type="entry name" value="MARR-FAMILY TRANSCRIPTIONAL REGULATOR"/>
    <property type="match status" value="1"/>
</dbReference>